<organism evidence="1 2">
    <name type="scientific">Mycobacterium senriense</name>
    <dbReference type="NCBI Taxonomy" id="2775496"/>
    <lineage>
        <taxon>Bacteria</taxon>
        <taxon>Bacillati</taxon>
        <taxon>Actinomycetota</taxon>
        <taxon>Actinomycetes</taxon>
        <taxon>Mycobacteriales</taxon>
        <taxon>Mycobacteriaceae</taxon>
        <taxon>Mycobacterium</taxon>
        <taxon>Mycobacterium avium complex (MAC)</taxon>
    </lineage>
</organism>
<dbReference type="EMBL" id="AP024828">
    <property type="protein sequence ID" value="BCZ24857.1"/>
    <property type="molecule type" value="Genomic_DNA"/>
</dbReference>
<keyword evidence="2" id="KW-1185">Reference proteome</keyword>
<dbReference type="Proteomes" id="UP000826012">
    <property type="component" value="Chromosome"/>
</dbReference>
<dbReference type="RefSeq" id="WP_221043266.1">
    <property type="nucleotide sequence ID" value="NZ_AP024828.1"/>
</dbReference>
<evidence type="ECO:0000313" key="2">
    <source>
        <dbReference type="Proteomes" id="UP000826012"/>
    </source>
</evidence>
<reference evidence="1 2" key="1">
    <citation type="submission" date="2021-07" db="EMBL/GenBank/DDBJ databases">
        <title>Complete genome sequence of nontuberculous Mycobacterium sp. TY59.</title>
        <authorList>
            <person name="Fukushima K."/>
        </authorList>
    </citation>
    <scope>NUCLEOTIDE SEQUENCE [LARGE SCALE GENOMIC DNA]</scope>
    <source>
        <strain evidence="1 2">TY59</strain>
    </source>
</reference>
<accession>A0ABM7SU07</accession>
<proteinExistence type="predicted"/>
<evidence type="ECO:0000313" key="1">
    <source>
        <dbReference type="EMBL" id="BCZ24857.1"/>
    </source>
</evidence>
<gene>
    <name evidence="1" type="ORF">MTY59_47120</name>
</gene>
<sequence length="230" mass="25350">MRHSPPLPPWLADMPRLDEFPNLVAPADTDWKSGKPLKGADIRRSEALGMRRCCEVCGYPIPGRVYTVVAEGGSTDSHFLYPGGLYAQLVGPVHRSCAFYAVIACPYLKYRTARRKLSDHAARGAAMIVGFNNYGRFQPPGHTDVCFGYFGIAEEIPFNTYNDIAANYDDAVAADANLRFTTAPRLYWTDSPADQQRLDATLAADTAETTARLHEAVTTVGGHPYRLHLI</sequence>
<protein>
    <submittedName>
        <fullName evidence="1">Uncharacterized protein</fullName>
    </submittedName>
</protein>
<name>A0ABM7SU07_9MYCO</name>